<keyword evidence="2" id="KW-1185">Reference proteome</keyword>
<evidence type="ECO:0000313" key="1">
    <source>
        <dbReference type="EMBL" id="MEZ0163641.1"/>
    </source>
</evidence>
<dbReference type="RefSeq" id="WP_370439893.1">
    <property type="nucleotide sequence ID" value="NZ_JBGFTU010000002.1"/>
</dbReference>
<accession>A0ABV4GZN3</accession>
<reference evidence="1 2" key="1">
    <citation type="submission" date="2024-07" db="EMBL/GenBank/DDBJ databases">
        <authorList>
            <person name="Thanompreechachai J."/>
            <person name="Duangmal K."/>
        </authorList>
    </citation>
    <scope>NUCLEOTIDE SEQUENCE [LARGE SCALE GENOMIC DNA]</scope>
    <source>
        <strain evidence="1 2">LSe6-4</strain>
    </source>
</reference>
<proteinExistence type="predicted"/>
<dbReference type="InterPro" id="IPR027417">
    <property type="entry name" value="P-loop_NTPase"/>
</dbReference>
<dbReference type="SUPFAM" id="SSF52540">
    <property type="entry name" value="P-loop containing nucleoside triphosphate hydrolases"/>
    <property type="match status" value="1"/>
</dbReference>
<dbReference type="Proteomes" id="UP001565927">
    <property type="component" value="Unassembled WGS sequence"/>
</dbReference>
<dbReference type="EMBL" id="JBGFTU010000002">
    <property type="protein sequence ID" value="MEZ0163641.1"/>
    <property type="molecule type" value="Genomic_DNA"/>
</dbReference>
<keyword evidence="1" id="KW-0418">Kinase</keyword>
<comment type="caution">
    <text evidence="1">The sequence shown here is derived from an EMBL/GenBank/DDBJ whole genome shotgun (WGS) entry which is preliminary data.</text>
</comment>
<organism evidence="1 2">
    <name type="scientific">Kineococcus halophytocola</name>
    <dbReference type="NCBI Taxonomy" id="3234027"/>
    <lineage>
        <taxon>Bacteria</taxon>
        <taxon>Bacillati</taxon>
        <taxon>Actinomycetota</taxon>
        <taxon>Actinomycetes</taxon>
        <taxon>Kineosporiales</taxon>
        <taxon>Kineosporiaceae</taxon>
        <taxon>Kineococcus</taxon>
    </lineage>
</organism>
<protein>
    <submittedName>
        <fullName evidence="1">Dephospho-CoA kinase</fullName>
    </submittedName>
</protein>
<gene>
    <name evidence="1" type="ORF">AB2L27_02540</name>
</gene>
<name>A0ABV4GZN3_9ACTN</name>
<keyword evidence="1" id="KW-0808">Transferase</keyword>
<dbReference type="GO" id="GO:0016301">
    <property type="term" value="F:kinase activity"/>
    <property type="evidence" value="ECO:0007669"/>
    <property type="project" value="UniProtKB-KW"/>
</dbReference>
<evidence type="ECO:0000313" key="2">
    <source>
        <dbReference type="Proteomes" id="UP001565927"/>
    </source>
</evidence>
<sequence>MTTTPTPATPPPLPPAPAALAERVLARLARVPAPPAGPLVLAVDGRSGTGKTDLAAVLRRRTGAPVVHMDDLYPGWDGLAAAVDLLGGLLERLRRGAVVEQPVWDWTREAYTRTVELPTSGLLVLEGVGAGCAGPVDLLVELTAAPAVRRERALARDGQTYLPHWERWAAQEAALFARRPLHPDLRWATGPGD</sequence>
<dbReference type="Gene3D" id="3.40.50.300">
    <property type="entry name" value="P-loop containing nucleotide triphosphate hydrolases"/>
    <property type="match status" value="1"/>
</dbReference>